<accession>A0A9W4GX28</accession>
<proteinExistence type="predicted"/>
<evidence type="ECO:0000313" key="2">
    <source>
        <dbReference type="Proteomes" id="UP001153328"/>
    </source>
</evidence>
<dbReference type="AlphaFoldDB" id="A0A9W4GX28"/>
<name>A0A9W4GX28_9ACTN</name>
<evidence type="ECO:0000313" key="1">
    <source>
        <dbReference type="EMBL" id="CAG7614102.1"/>
    </source>
</evidence>
<dbReference type="RefSeq" id="WP_205046356.1">
    <property type="nucleotide sequence ID" value="NZ_CAJVAX010000002.1"/>
</dbReference>
<dbReference type="InterPro" id="IPR012340">
    <property type="entry name" value="NA-bd_OB-fold"/>
</dbReference>
<protein>
    <submittedName>
        <fullName evidence="1">Uncharacterized protein</fullName>
    </submittedName>
</protein>
<dbReference type="EMBL" id="CAJVAX010000002">
    <property type="protein sequence ID" value="CAG7614102.1"/>
    <property type="molecule type" value="Genomic_DNA"/>
</dbReference>
<dbReference type="SUPFAM" id="SSF50249">
    <property type="entry name" value="Nucleic acid-binding proteins"/>
    <property type="match status" value="1"/>
</dbReference>
<sequence length="113" mass="12963">MVTADEWDRIRSDISFGQRFRGTVTRVPNPGVIGIFVDIGLPVGGFVDARLLPETADRWPTEGTVTEFELWWADERQQVRLKAVDPQFVTDDFDEYLAKWRPGWPDERGQAVP</sequence>
<keyword evidence="2" id="KW-1185">Reference proteome</keyword>
<organism evidence="1 2">
    <name type="scientific">Actinacidiphila bryophytorum</name>
    <dbReference type="NCBI Taxonomy" id="1436133"/>
    <lineage>
        <taxon>Bacteria</taxon>
        <taxon>Bacillati</taxon>
        <taxon>Actinomycetota</taxon>
        <taxon>Actinomycetes</taxon>
        <taxon>Kitasatosporales</taxon>
        <taxon>Streptomycetaceae</taxon>
        <taxon>Actinacidiphila</taxon>
    </lineage>
</organism>
<dbReference type="Proteomes" id="UP001153328">
    <property type="component" value="Unassembled WGS sequence"/>
</dbReference>
<gene>
    <name evidence="1" type="ORF">SBRY_100233</name>
</gene>
<comment type="caution">
    <text evidence="1">The sequence shown here is derived from an EMBL/GenBank/DDBJ whole genome shotgun (WGS) entry which is preliminary data.</text>
</comment>
<reference evidence="1" key="1">
    <citation type="submission" date="2021-06" db="EMBL/GenBank/DDBJ databases">
        <authorList>
            <person name="Arsene-Ploetze F."/>
        </authorList>
    </citation>
    <scope>NUCLEOTIDE SEQUENCE</scope>
    <source>
        <strain evidence="1">SBRY1</strain>
    </source>
</reference>